<keyword evidence="2" id="KW-0732">Signal</keyword>
<reference evidence="3 4" key="1">
    <citation type="submission" date="2014-02" db="EMBL/GenBank/DDBJ databases">
        <title>The small core and large imbalanced accessory genome model reveals a collaborative survival strategy of Sorangium cellulosum strains in nature.</title>
        <authorList>
            <person name="Han K."/>
            <person name="Peng R."/>
            <person name="Blom J."/>
            <person name="Li Y.-Z."/>
        </authorList>
    </citation>
    <scope>NUCLEOTIDE SEQUENCE [LARGE SCALE GENOMIC DNA]</scope>
    <source>
        <strain evidence="3 4">So0157-25</strain>
    </source>
</reference>
<dbReference type="AlphaFoldDB" id="A0A150PUM3"/>
<feature type="chain" id="PRO_5007565922" description="PEGA domain-containing protein" evidence="2">
    <location>
        <begin position="29"/>
        <end position="325"/>
    </location>
</feature>
<gene>
    <name evidence="3" type="ORF">BE08_41695</name>
</gene>
<keyword evidence="1" id="KW-0472">Membrane</keyword>
<evidence type="ECO:0000256" key="2">
    <source>
        <dbReference type="SAM" id="SignalP"/>
    </source>
</evidence>
<protein>
    <recommendedName>
        <fullName evidence="5">PEGA domain-containing protein</fullName>
    </recommendedName>
</protein>
<proteinExistence type="predicted"/>
<feature type="transmembrane region" description="Helical" evidence="1">
    <location>
        <begin position="285"/>
        <end position="306"/>
    </location>
</feature>
<sequence>MLRSALVVCWWKAAAVTMFLLALPSAFAAPPRPASPPRSPRVAALVKEAALDRLDIARARDLWAQIYDIERSTVGICQLGQLDRRLGRWVDAAEELTRCVQEMRAPATPTERRLHDTRHADLAAVRQQVAEIRVFAPAGAAPVLVDGRLVDGRIVDEHGPIYVAPGQHEVEAMLPGGRTARSTVHVTAGDSRAVLLSAEPAGPRPVAPPQARPAGALARPVEPTAPWLLYAGSAASGAFLVSGIALHVVASLEDSALQAEMCKPRSAGNPKLLEDMHTIQVQQHISTAALVAGTALGAATLAVALLPRGAQVRMIASGAEVRFSW</sequence>
<dbReference type="Proteomes" id="UP000075420">
    <property type="component" value="Unassembled WGS sequence"/>
</dbReference>
<evidence type="ECO:0000313" key="3">
    <source>
        <dbReference type="EMBL" id="KYF59467.1"/>
    </source>
</evidence>
<evidence type="ECO:0000256" key="1">
    <source>
        <dbReference type="SAM" id="Phobius"/>
    </source>
</evidence>
<accession>A0A150PUM3</accession>
<evidence type="ECO:0000313" key="4">
    <source>
        <dbReference type="Proteomes" id="UP000075420"/>
    </source>
</evidence>
<dbReference type="EMBL" id="JELY01000421">
    <property type="protein sequence ID" value="KYF59467.1"/>
    <property type="molecule type" value="Genomic_DNA"/>
</dbReference>
<keyword evidence="1" id="KW-0812">Transmembrane</keyword>
<keyword evidence="1" id="KW-1133">Transmembrane helix</keyword>
<evidence type="ECO:0008006" key="5">
    <source>
        <dbReference type="Google" id="ProtNLM"/>
    </source>
</evidence>
<name>A0A150PUM3_SORCE</name>
<organism evidence="3 4">
    <name type="scientific">Sorangium cellulosum</name>
    <name type="common">Polyangium cellulosum</name>
    <dbReference type="NCBI Taxonomy" id="56"/>
    <lineage>
        <taxon>Bacteria</taxon>
        <taxon>Pseudomonadati</taxon>
        <taxon>Myxococcota</taxon>
        <taxon>Polyangia</taxon>
        <taxon>Polyangiales</taxon>
        <taxon>Polyangiaceae</taxon>
        <taxon>Sorangium</taxon>
    </lineage>
</organism>
<comment type="caution">
    <text evidence="3">The sequence shown here is derived from an EMBL/GenBank/DDBJ whole genome shotgun (WGS) entry which is preliminary data.</text>
</comment>
<feature type="signal peptide" evidence="2">
    <location>
        <begin position="1"/>
        <end position="28"/>
    </location>
</feature>